<accession>A0A2K1Y968</accession>
<sequence length="211" mass="23358">MNSGGASSPNATATGGAWVHAPPQEENGRRVGLSSPLFRVVDRAALLADGESMAGCGQRCWLYGRCMWLKRGPWICHRLKREDLLAVRCWRRRDVVVFGYERRWLVLSVAERRKWMAAVVRETVGLRRRGTALLEREVDGSAERGEESGEGRRWPCLLACGWRWAAAGRSSLLLADPAGVDAGVVAEGRKCWRRLFTVAVKGGVVVGSVWV</sequence>
<feature type="compositionally biased region" description="Polar residues" evidence="1">
    <location>
        <begin position="1"/>
        <end position="13"/>
    </location>
</feature>
<dbReference type="EMBL" id="CM009301">
    <property type="protein sequence ID" value="PNT09571.1"/>
    <property type="molecule type" value="Genomic_DNA"/>
</dbReference>
<evidence type="ECO:0000313" key="3">
    <source>
        <dbReference type="Proteomes" id="UP000006729"/>
    </source>
</evidence>
<reference evidence="2 3" key="1">
    <citation type="journal article" date="2006" name="Science">
        <title>The genome of black cottonwood, Populus trichocarpa (Torr. &amp; Gray).</title>
        <authorList>
            <person name="Tuskan G.A."/>
            <person name="Difazio S."/>
            <person name="Jansson S."/>
            <person name="Bohlmann J."/>
            <person name="Grigoriev I."/>
            <person name="Hellsten U."/>
            <person name="Putnam N."/>
            <person name="Ralph S."/>
            <person name="Rombauts S."/>
            <person name="Salamov A."/>
            <person name="Schein J."/>
            <person name="Sterck L."/>
            <person name="Aerts A."/>
            <person name="Bhalerao R.R."/>
            <person name="Bhalerao R.P."/>
            <person name="Blaudez D."/>
            <person name="Boerjan W."/>
            <person name="Brun A."/>
            <person name="Brunner A."/>
            <person name="Busov V."/>
            <person name="Campbell M."/>
            <person name="Carlson J."/>
            <person name="Chalot M."/>
            <person name="Chapman J."/>
            <person name="Chen G.L."/>
            <person name="Cooper D."/>
            <person name="Coutinho P.M."/>
            <person name="Couturier J."/>
            <person name="Covert S."/>
            <person name="Cronk Q."/>
            <person name="Cunningham R."/>
            <person name="Davis J."/>
            <person name="Degroeve S."/>
            <person name="Dejardin A."/>
            <person name="Depamphilis C."/>
            <person name="Detter J."/>
            <person name="Dirks B."/>
            <person name="Dubchak I."/>
            <person name="Duplessis S."/>
            <person name="Ehlting J."/>
            <person name="Ellis B."/>
            <person name="Gendler K."/>
            <person name="Goodstein D."/>
            <person name="Gribskov M."/>
            <person name="Grimwood J."/>
            <person name="Groover A."/>
            <person name="Gunter L."/>
            <person name="Hamberger B."/>
            <person name="Heinze B."/>
            <person name="Helariutta Y."/>
            <person name="Henrissat B."/>
            <person name="Holligan D."/>
            <person name="Holt R."/>
            <person name="Huang W."/>
            <person name="Islam-Faridi N."/>
            <person name="Jones S."/>
            <person name="Jones-Rhoades M."/>
            <person name="Jorgensen R."/>
            <person name="Joshi C."/>
            <person name="Kangasjarvi J."/>
            <person name="Karlsson J."/>
            <person name="Kelleher C."/>
            <person name="Kirkpatrick R."/>
            <person name="Kirst M."/>
            <person name="Kohler A."/>
            <person name="Kalluri U."/>
            <person name="Larimer F."/>
            <person name="Leebens-Mack J."/>
            <person name="Leple J.C."/>
            <person name="Locascio P."/>
            <person name="Lou Y."/>
            <person name="Lucas S."/>
            <person name="Martin F."/>
            <person name="Montanini B."/>
            <person name="Napoli C."/>
            <person name="Nelson D.R."/>
            <person name="Nelson C."/>
            <person name="Nieminen K."/>
            <person name="Nilsson O."/>
            <person name="Pereda V."/>
            <person name="Peter G."/>
            <person name="Philippe R."/>
            <person name="Pilate G."/>
            <person name="Poliakov A."/>
            <person name="Razumovskaya J."/>
            <person name="Richardson P."/>
            <person name="Rinaldi C."/>
            <person name="Ritland K."/>
            <person name="Rouze P."/>
            <person name="Ryaboy D."/>
            <person name="Schmutz J."/>
            <person name="Schrader J."/>
            <person name="Segerman B."/>
            <person name="Shin H."/>
            <person name="Siddiqui A."/>
            <person name="Sterky F."/>
            <person name="Terry A."/>
            <person name="Tsai C.J."/>
            <person name="Uberbacher E."/>
            <person name="Unneberg P."/>
            <person name="Vahala J."/>
            <person name="Wall K."/>
            <person name="Wessler S."/>
            <person name="Yang G."/>
            <person name="Yin T."/>
            <person name="Douglas C."/>
            <person name="Marra M."/>
            <person name="Sandberg G."/>
            <person name="Van de Peer Y."/>
            <person name="Rokhsar D."/>
        </authorList>
    </citation>
    <scope>NUCLEOTIDE SEQUENCE [LARGE SCALE GENOMIC DNA]</scope>
    <source>
        <strain evidence="3">cv. Nisqually</strain>
    </source>
</reference>
<evidence type="ECO:0000256" key="1">
    <source>
        <dbReference type="SAM" id="MobiDB-lite"/>
    </source>
</evidence>
<dbReference type="Proteomes" id="UP000006729">
    <property type="component" value="Chromosome 12"/>
</dbReference>
<evidence type="ECO:0000313" key="2">
    <source>
        <dbReference type="EMBL" id="PNT09571.1"/>
    </source>
</evidence>
<proteinExistence type="predicted"/>
<keyword evidence="3" id="KW-1185">Reference proteome</keyword>
<gene>
    <name evidence="2" type="ORF">POPTR_012G051800</name>
</gene>
<name>A0A2K1Y968_POPTR</name>
<dbReference type="AlphaFoldDB" id="A0A2K1Y968"/>
<dbReference type="InParanoid" id="A0A2K1Y968"/>
<protein>
    <submittedName>
        <fullName evidence="2">Uncharacterized protein</fullName>
    </submittedName>
</protein>
<feature type="region of interest" description="Disordered" evidence="1">
    <location>
        <begin position="1"/>
        <end position="30"/>
    </location>
</feature>
<organism evidence="2 3">
    <name type="scientific">Populus trichocarpa</name>
    <name type="common">Western balsam poplar</name>
    <name type="synonym">Populus balsamifera subsp. trichocarpa</name>
    <dbReference type="NCBI Taxonomy" id="3694"/>
    <lineage>
        <taxon>Eukaryota</taxon>
        <taxon>Viridiplantae</taxon>
        <taxon>Streptophyta</taxon>
        <taxon>Embryophyta</taxon>
        <taxon>Tracheophyta</taxon>
        <taxon>Spermatophyta</taxon>
        <taxon>Magnoliopsida</taxon>
        <taxon>eudicotyledons</taxon>
        <taxon>Gunneridae</taxon>
        <taxon>Pentapetalae</taxon>
        <taxon>rosids</taxon>
        <taxon>fabids</taxon>
        <taxon>Malpighiales</taxon>
        <taxon>Salicaceae</taxon>
        <taxon>Saliceae</taxon>
        <taxon>Populus</taxon>
    </lineage>
</organism>